<evidence type="ECO:0000313" key="3">
    <source>
        <dbReference type="EMBL" id="REH42593.1"/>
    </source>
</evidence>
<evidence type="ECO:0000256" key="2">
    <source>
        <dbReference type="SAM" id="Phobius"/>
    </source>
</evidence>
<keyword evidence="2" id="KW-0812">Transmembrane</keyword>
<name>A0A3E0HCS1_9PSEU</name>
<proteinExistence type="predicted"/>
<keyword evidence="4" id="KW-1185">Reference proteome</keyword>
<organism evidence="3 4">
    <name type="scientific">Kutzneria buriramensis</name>
    <dbReference type="NCBI Taxonomy" id="1045776"/>
    <lineage>
        <taxon>Bacteria</taxon>
        <taxon>Bacillati</taxon>
        <taxon>Actinomycetota</taxon>
        <taxon>Actinomycetes</taxon>
        <taxon>Pseudonocardiales</taxon>
        <taxon>Pseudonocardiaceae</taxon>
        <taxon>Kutzneria</taxon>
    </lineage>
</organism>
<feature type="transmembrane region" description="Helical" evidence="2">
    <location>
        <begin position="82"/>
        <end position="99"/>
    </location>
</feature>
<accession>A0A3E0HCS1</accession>
<gene>
    <name evidence="3" type="ORF">BCF44_11089</name>
</gene>
<sequence length="100" mass="10230">MAGGQQPRRGRGRRDLRAPLLPGSGPLSRVPAAAVFGLVLVLFVVGVVVRGAVGAGLLGALVLVVLGLLGATWRVLAPADRVLRIVVLVILVAVAISVLR</sequence>
<reference evidence="3 4" key="1">
    <citation type="submission" date="2018-08" db="EMBL/GenBank/DDBJ databases">
        <title>Genomic Encyclopedia of Archaeal and Bacterial Type Strains, Phase II (KMG-II): from individual species to whole genera.</title>
        <authorList>
            <person name="Goeker M."/>
        </authorList>
    </citation>
    <scope>NUCLEOTIDE SEQUENCE [LARGE SCALE GENOMIC DNA]</scope>
    <source>
        <strain evidence="3 4">DSM 45791</strain>
    </source>
</reference>
<evidence type="ECO:0000256" key="1">
    <source>
        <dbReference type="SAM" id="MobiDB-lite"/>
    </source>
</evidence>
<comment type="caution">
    <text evidence="3">The sequence shown here is derived from an EMBL/GenBank/DDBJ whole genome shotgun (WGS) entry which is preliminary data.</text>
</comment>
<feature type="transmembrane region" description="Helical" evidence="2">
    <location>
        <begin position="56"/>
        <end position="76"/>
    </location>
</feature>
<dbReference type="RefSeq" id="WP_116177418.1">
    <property type="nucleotide sequence ID" value="NZ_CP144375.1"/>
</dbReference>
<keyword evidence="2" id="KW-0472">Membrane</keyword>
<dbReference type="Proteomes" id="UP000256269">
    <property type="component" value="Unassembled WGS sequence"/>
</dbReference>
<feature type="transmembrane region" description="Helical" evidence="2">
    <location>
        <begin position="30"/>
        <end position="49"/>
    </location>
</feature>
<dbReference type="AlphaFoldDB" id="A0A3E0HCS1"/>
<protein>
    <submittedName>
        <fullName evidence="3">Uncharacterized protein</fullName>
    </submittedName>
</protein>
<feature type="region of interest" description="Disordered" evidence="1">
    <location>
        <begin position="1"/>
        <end position="22"/>
    </location>
</feature>
<keyword evidence="2" id="KW-1133">Transmembrane helix</keyword>
<dbReference type="EMBL" id="QUNO01000010">
    <property type="protein sequence ID" value="REH42593.1"/>
    <property type="molecule type" value="Genomic_DNA"/>
</dbReference>
<evidence type="ECO:0000313" key="4">
    <source>
        <dbReference type="Proteomes" id="UP000256269"/>
    </source>
</evidence>